<organism evidence="2 3">
    <name type="scientific">Sphingobium chungbukense</name>
    <dbReference type="NCBI Taxonomy" id="56193"/>
    <lineage>
        <taxon>Bacteria</taxon>
        <taxon>Pseudomonadati</taxon>
        <taxon>Pseudomonadota</taxon>
        <taxon>Alphaproteobacteria</taxon>
        <taxon>Sphingomonadales</taxon>
        <taxon>Sphingomonadaceae</taxon>
        <taxon>Sphingobium</taxon>
    </lineage>
</organism>
<keyword evidence="1" id="KW-0732">Signal</keyword>
<protein>
    <submittedName>
        <fullName evidence="2">Uncharacterized protein</fullName>
    </submittedName>
</protein>
<dbReference type="PATRIC" id="fig|56193.3.peg.52"/>
<dbReference type="AlphaFoldDB" id="A0A0M3AW89"/>
<dbReference type="Proteomes" id="UP000033874">
    <property type="component" value="Unassembled WGS sequence"/>
</dbReference>
<evidence type="ECO:0000256" key="1">
    <source>
        <dbReference type="SAM" id="SignalP"/>
    </source>
</evidence>
<gene>
    <name evidence="2" type="ORF">YP76_00245</name>
</gene>
<keyword evidence="3" id="KW-1185">Reference proteome</keyword>
<sequence length="82" mass="8768">MKIATIFAIAAAMTMAATPAFAKSEGRFGEGKVTYNPKSGKYCIRFADPGSIMLHSICRTADAWADAGLTITRKPATQLAER</sequence>
<accession>A0A0M3AW89</accession>
<comment type="caution">
    <text evidence="2">The sequence shown here is derived from an EMBL/GenBank/DDBJ whole genome shotgun (WGS) entry which is preliminary data.</text>
</comment>
<feature type="chain" id="PRO_5005650696" evidence="1">
    <location>
        <begin position="23"/>
        <end position="82"/>
    </location>
</feature>
<dbReference type="EMBL" id="LBIC01000001">
    <property type="protein sequence ID" value="KKW93181.1"/>
    <property type="molecule type" value="Genomic_DNA"/>
</dbReference>
<feature type="signal peptide" evidence="1">
    <location>
        <begin position="1"/>
        <end position="22"/>
    </location>
</feature>
<name>A0A0M3AW89_9SPHN</name>
<evidence type="ECO:0000313" key="3">
    <source>
        <dbReference type="Proteomes" id="UP000033874"/>
    </source>
</evidence>
<evidence type="ECO:0000313" key="2">
    <source>
        <dbReference type="EMBL" id="KKW93181.1"/>
    </source>
</evidence>
<proteinExistence type="predicted"/>
<reference evidence="2 3" key="1">
    <citation type="submission" date="2015-04" db="EMBL/GenBank/DDBJ databases">
        <title>Genome sequence of aromatic hydrocarbons-degrading Sphingobium chungbukense DJ77.</title>
        <authorList>
            <person name="Kim Y.-C."/>
            <person name="Chae J.-C."/>
        </authorList>
    </citation>
    <scope>NUCLEOTIDE SEQUENCE [LARGE SCALE GENOMIC DNA]</scope>
    <source>
        <strain evidence="2 3">DJ77</strain>
    </source>
</reference>
<dbReference type="RefSeq" id="WP_046761646.1">
    <property type="nucleotide sequence ID" value="NZ_LBIC01000001.1"/>
</dbReference>